<dbReference type="SUPFAM" id="SSF53146">
    <property type="entry name" value="Nitrogenase accessory factor-like"/>
    <property type="match status" value="1"/>
</dbReference>
<protein>
    <submittedName>
        <fullName evidence="3">Dinitrogenase iron-molybdenum cofactor biosynthesis protein</fullName>
    </submittedName>
</protein>
<dbReference type="KEGG" id="mdn:JT25_000430"/>
<dbReference type="InterPro" id="IPR034165">
    <property type="entry name" value="NifB_C"/>
</dbReference>
<organism evidence="3 4">
    <name type="scientific">Methylomonas denitrificans</name>
    <dbReference type="NCBI Taxonomy" id="1538553"/>
    <lineage>
        <taxon>Bacteria</taxon>
        <taxon>Pseudomonadati</taxon>
        <taxon>Pseudomonadota</taxon>
        <taxon>Gammaproteobacteria</taxon>
        <taxon>Methylococcales</taxon>
        <taxon>Methylococcaceae</taxon>
        <taxon>Methylomonas</taxon>
    </lineage>
</organism>
<dbReference type="Proteomes" id="UP000030512">
    <property type="component" value="Chromosome"/>
</dbReference>
<dbReference type="AlphaFoldDB" id="A0A140E3J1"/>
<dbReference type="InterPro" id="IPR036105">
    <property type="entry name" value="DiNase_FeMo-co_biosyn_sf"/>
</dbReference>
<dbReference type="PANTHER" id="PTHR33937">
    <property type="entry name" value="IRON-MOLYBDENUM PROTEIN-RELATED-RELATED"/>
    <property type="match status" value="1"/>
</dbReference>
<sequence>MAEFPLKLAVATKDNISINEHFGHAKQFSVYSTSETGCELLETREVANYCLGQHADESAMGGILEAIKDCYAVFVARIGDGPTAKVHAIGVRAVSEYAYAAVEESLLDYAKRTAAGEEIG</sequence>
<accession>A0A140E3J1</accession>
<gene>
    <name evidence="3" type="ORF">JT25_000430</name>
</gene>
<reference evidence="3 4" key="1">
    <citation type="journal article" date="2015" name="Environ. Microbiol.">
        <title>Methane oxidation coupled to nitrate reduction under hypoxia by the Gammaproteobacterium Methylomonas denitrificans, sp. nov. type strain FJG1.</title>
        <authorList>
            <person name="Kits K.D."/>
            <person name="Klotz M.G."/>
            <person name="Stein L.Y."/>
        </authorList>
    </citation>
    <scope>NUCLEOTIDE SEQUENCE [LARGE SCALE GENOMIC DNA]</scope>
    <source>
        <strain evidence="3 4">FJG1</strain>
    </source>
</reference>
<dbReference type="RefSeq" id="WP_036277347.1">
    <property type="nucleotide sequence ID" value="NZ_CP014476.1"/>
</dbReference>
<feature type="domain" description="Dinitrogenase iron-molybdenum cofactor biosynthesis" evidence="2">
    <location>
        <begin position="16"/>
        <end position="110"/>
    </location>
</feature>
<dbReference type="Pfam" id="PF02579">
    <property type="entry name" value="Nitro_FeMo-Co"/>
    <property type="match status" value="1"/>
</dbReference>
<keyword evidence="1" id="KW-0535">Nitrogen fixation</keyword>
<evidence type="ECO:0000313" key="4">
    <source>
        <dbReference type="Proteomes" id="UP000030512"/>
    </source>
</evidence>
<dbReference type="Gene3D" id="3.30.420.130">
    <property type="entry name" value="Dinitrogenase iron-molybdenum cofactor biosynthesis domain"/>
    <property type="match status" value="1"/>
</dbReference>
<evidence type="ECO:0000256" key="1">
    <source>
        <dbReference type="ARBA" id="ARBA00023231"/>
    </source>
</evidence>
<dbReference type="EMBL" id="CP014476">
    <property type="protein sequence ID" value="AMK74965.1"/>
    <property type="molecule type" value="Genomic_DNA"/>
</dbReference>
<dbReference type="InterPro" id="IPR003731">
    <property type="entry name" value="Di-Nase_FeMo-co_biosynth"/>
</dbReference>
<evidence type="ECO:0000259" key="2">
    <source>
        <dbReference type="Pfam" id="PF02579"/>
    </source>
</evidence>
<dbReference type="PANTHER" id="PTHR33937:SF2">
    <property type="entry name" value="DINITROGENASE IRON-MOLYBDENUM COFACTOR BIOSYNTHESIS DOMAIN-CONTAINING PROTEIN"/>
    <property type="match status" value="1"/>
</dbReference>
<proteinExistence type="predicted"/>
<dbReference type="CDD" id="cd00852">
    <property type="entry name" value="NifB"/>
    <property type="match status" value="1"/>
</dbReference>
<dbReference type="OrthoDB" id="280278at2"/>
<keyword evidence="4" id="KW-1185">Reference proteome</keyword>
<dbReference type="STRING" id="1538553.JT25_000430"/>
<evidence type="ECO:0000313" key="3">
    <source>
        <dbReference type="EMBL" id="AMK74965.1"/>
    </source>
</evidence>
<name>A0A140E3J1_9GAMM</name>
<dbReference type="InterPro" id="IPR051840">
    <property type="entry name" value="NifX/NifY_domain"/>
</dbReference>